<dbReference type="RefSeq" id="WP_044887807.1">
    <property type="nucleotide sequence ID" value="NZ_JYFN01000062.1"/>
</dbReference>
<feature type="transmembrane region" description="Helical" evidence="1">
    <location>
        <begin position="38"/>
        <end position="58"/>
    </location>
</feature>
<name>A0A0D8B8D6_9ACTN</name>
<keyword evidence="3" id="KW-1185">Reference proteome</keyword>
<keyword evidence="1" id="KW-0812">Transmembrane</keyword>
<dbReference type="Proteomes" id="UP000032545">
    <property type="component" value="Unassembled WGS sequence"/>
</dbReference>
<keyword evidence="1" id="KW-1133">Transmembrane helix</keyword>
<dbReference type="AlphaFoldDB" id="A0A0D8B8D6"/>
<reference evidence="2 3" key="2">
    <citation type="journal article" date="2016" name="Genome Announc.">
        <title>Permanent Draft Genome Sequences for Two Variants of Frankia sp. Strain CpI1, the First Frankia Strain Isolated from Root Nodules of Comptonia peregrina.</title>
        <authorList>
            <person name="Oshone R."/>
            <person name="Hurst S.G.IV."/>
            <person name="Abebe-Akele F."/>
            <person name="Simpson S."/>
            <person name="Morris K."/>
            <person name="Thomas W.K."/>
            <person name="Tisa L.S."/>
        </authorList>
    </citation>
    <scope>NUCLEOTIDE SEQUENCE [LARGE SCALE GENOMIC DNA]</scope>
    <source>
        <strain evidence="3">CpI1-S</strain>
    </source>
</reference>
<comment type="caution">
    <text evidence="2">The sequence shown here is derived from an EMBL/GenBank/DDBJ whole genome shotgun (WGS) entry which is preliminary data.</text>
</comment>
<sequence>MSADQVDSITEAARLARQALDGVPFAWNPKGAGEVQSAALASIALSLSILAAHVTAAAEQVTR</sequence>
<evidence type="ECO:0000256" key="1">
    <source>
        <dbReference type="SAM" id="Phobius"/>
    </source>
</evidence>
<evidence type="ECO:0000313" key="2">
    <source>
        <dbReference type="EMBL" id="KJE20350.1"/>
    </source>
</evidence>
<accession>A0A0D8B8D6</accession>
<protein>
    <submittedName>
        <fullName evidence="2">Uncharacterized protein</fullName>
    </submittedName>
</protein>
<dbReference type="PATRIC" id="fig|1502723.3.peg.5735"/>
<dbReference type="EMBL" id="JYFN01000062">
    <property type="protein sequence ID" value="KJE20350.1"/>
    <property type="molecule type" value="Genomic_DNA"/>
</dbReference>
<evidence type="ECO:0000313" key="3">
    <source>
        <dbReference type="Proteomes" id="UP000032545"/>
    </source>
</evidence>
<proteinExistence type="predicted"/>
<keyword evidence="1" id="KW-0472">Membrane</keyword>
<reference evidence="3" key="1">
    <citation type="submission" date="2015-02" db="EMBL/GenBank/DDBJ databases">
        <title>Draft Genome of Frankia sp. CpI1-S.</title>
        <authorList>
            <person name="Oshone R.T."/>
            <person name="Ngom M."/>
            <person name="Ghodhbane-Gtari F."/>
            <person name="Gtari M."/>
            <person name="Morris K."/>
            <person name="Thomas K."/>
            <person name="Sen A."/>
            <person name="Tisa L.S."/>
        </authorList>
    </citation>
    <scope>NUCLEOTIDE SEQUENCE [LARGE SCALE GENOMIC DNA]</scope>
    <source>
        <strain evidence="3">CpI1-S</strain>
    </source>
</reference>
<organism evidence="2 3">
    <name type="scientific">Frankia torreyi</name>
    <dbReference type="NCBI Taxonomy" id="1856"/>
    <lineage>
        <taxon>Bacteria</taxon>
        <taxon>Bacillati</taxon>
        <taxon>Actinomycetota</taxon>
        <taxon>Actinomycetes</taxon>
        <taxon>Frankiales</taxon>
        <taxon>Frankiaceae</taxon>
        <taxon>Frankia</taxon>
    </lineage>
</organism>
<gene>
    <name evidence="2" type="ORF">FF36_05324</name>
</gene>